<accession>A0A4V3XC64</accession>
<dbReference type="PROSITE" id="PS00108">
    <property type="entry name" value="PROTEIN_KINASE_ST"/>
    <property type="match status" value="1"/>
</dbReference>
<dbReference type="GO" id="GO:0000226">
    <property type="term" value="P:microtubule cytoskeleton organization"/>
    <property type="evidence" value="ECO:0007669"/>
    <property type="project" value="TreeGrafter"/>
</dbReference>
<feature type="region of interest" description="Disordered" evidence="4">
    <location>
        <begin position="638"/>
        <end position="668"/>
    </location>
</feature>
<dbReference type="PROSITE" id="PS00107">
    <property type="entry name" value="PROTEIN_KINASE_ATP"/>
    <property type="match status" value="1"/>
</dbReference>
<dbReference type="AlphaFoldDB" id="A0A4V3XC64"/>
<feature type="compositionally biased region" description="Low complexity" evidence="4">
    <location>
        <begin position="782"/>
        <end position="803"/>
    </location>
</feature>
<reference evidence="6 7" key="1">
    <citation type="submission" date="2019-02" db="EMBL/GenBank/DDBJ databases">
        <title>Genome sequencing of the rare red list fungi Phellinidium pouzarii.</title>
        <authorList>
            <person name="Buettner E."/>
            <person name="Kellner H."/>
        </authorList>
    </citation>
    <scope>NUCLEOTIDE SEQUENCE [LARGE SCALE GENOMIC DNA]</scope>
    <source>
        <strain evidence="6 7">DSM 108285</strain>
    </source>
</reference>
<keyword evidence="7" id="KW-1185">Reference proteome</keyword>
<dbReference type="PROSITE" id="PS50011">
    <property type="entry name" value="PROTEIN_KINASE_DOM"/>
    <property type="match status" value="1"/>
</dbReference>
<feature type="region of interest" description="Disordered" evidence="4">
    <location>
        <begin position="921"/>
        <end position="962"/>
    </location>
</feature>
<evidence type="ECO:0000259" key="5">
    <source>
        <dbReference type="PROSITE" id="PS50011"/>
    </source>
</evidence>
<feature type="region of interest" description="Disordered" evidence="4">
    <location>
        <begin position="441"/>
        <end position="531"/>
    </location>
</feature>
<feature type="compositionally biased region" description="Basic and acidic residues" evidence="4">
    <location>
        <begin position="509"/>
        <end position="524"/>
    </location>
</feature>
<feature type="region of interest" description="Disordered" evidence="4">
    <location>
        <begin position="682"/>
        <end position="730"/>
    </location>
</feature>
<dbReference type="GO" id="GO:0005737">
    <property type="term" value="C:cytoplasm"/>
    <property type="evidence" value="ECO:0007669"/>
    <property type="project" value="TreeGrafter"/>
</dbReference>
<evidence type="ECO:0000313" key="6">
    <source>
        <dbReference type="EMBL" id="THH04643.1"/>
    </source>
</evidence>
<dbReference type="InterPro" id="IPR008271">
    <property type="entry name" value="Ser/Thr_kinase_AS"/>
</dbReference>
<dbReference type="Gene3D" id="1.10.510.10">
    <property type="entry name" value="Transferase(Phosphotransferase) domain 1"/>
    <property type="match status" value="1"/>
</dbReference>
<feature type="compositionally biased region" description="Pro residues" evidence="4">
    <location>
        <begin position="462"/>
        <end position="473"/>
    </location>
</feature>
<dbReference type="SUPFAM" id="SSF56112">
    <property type="entry name" value="Protein kinase-like (PK-like)"/>
    <property type="match status" value="1"/>
</dbReference>
<feature type="compositionally biased region" description="Polar residues" evidence="4">
    <location>
        <begin position="441"/>
        <end position="456"/>
    </location>
</feature>
<feature type="compositionally biased region" description="Low complexity" evidence="4">
    <location>
        <begin position="924"/>
        <end position="948"/>
    </location>
</feature>
<comment type="caution">
    <text evidence="6">The sequence shown here is derived from an EMBL/GenBank/DDBJ whole genome shotgun (WGS) entry which is preliminary data.</text>
</comment>
<feature type="compositionally biased region" description="Low complexity" evidence="4">
    <location>
        <begin position="701"/>
        <end position="715"/>
    </location>
</feature>
<evidence type="ECO:0000256" key="4">
    <source>
        <dbReference type="SAM" id="MobiDB-lite"/>
    </source>
</evidence>
<dbReference type="FunFam" id="1.10.510.10:FF:000571">
    <property type="entry name" value="Maternal embryonic leucine zipper kinase"/>
    <property type="match status" value="1"/>
</dbReference>
<dbReference type="Pfam" id="PF00069">
    <property type="entry name" value="Pkinase"/>
    <property type="match status" value="1"/>
</dbReference>
<dbReference type="OrthoDB" id="193931at2759"/>
<dbReference type="Proteomes" id="UP000308199">
    <property type="component" value="Unassembled WGS sequence"/>
</dbReference>
<dbReference type="GO" id="GO:0035556">
    <property type="term" value="P:intracellular signal transduction"/>
    <property type="evidence" value="ECO:0007669"/>
    <property type="project" value="TreeGrafter"/>
</dbReference>
<dbReference type="InterPro" id="IPR017441">
    <property type="entry name" value="Protein_kinase_ATP_BS"/>
</dbReference>
<dbReference type="PANTHER" id="PTHR24346">
    <property type="entry name" value="MAP/MICROTUBULE AFFINITY-REGULATING KINASE"/>
    <property type="match status" value="1"/>
</dbReference>
<dbReference type="PANTHER" id="PTHR24346:SF76">
    <property type="entry name" value="NON-SPECIFIC SERINE_THREONINE PROTEIN KINASE"/>
    <property type="match status" value="1"/>
</dbReference>
<feature type="domain" description="Protein kinase" evidence="5">
    <location>
        <begin position="51"/>
        <end position="317"/>
    </location>
</feature>
<evidence type="ECO:0000313" key="7">
    <source>
        <dbReference type="Proteomes" id="UP000308199"/>
    </source>
</evidence>
<feature type="non-terminal residue" evidence="6">
    <location>
        <position position="962"/>
    </location>
</feature>
<evidence type="ECO:0000256" key="2">
    <source>
        <dbReference type="ARBA" id="ARBA00022840"/>
    </source>
</evidence>
<feature type="binding site" evidence="3">
    <location>
        <position position="80"/>
    </location>
    <ligand>
        <name>ATP</name>
        <dbReference type="ChEBI" id="CHEBI:30616"/>
    </ligand>
</feature>
<dbReference type="InterPro" id="IPR000719">
    <property type="entry name" value="Prot_kinase_dom"/>
</dbReference>
<dbReference type="GO" id="GO:0004674">
    <property type="term" value="F:protein serine/threonine kinase activity"/>
    <property type="evidence" value="ECO:0007669"/>
    <property type="project" value="TreeGrafter"/>
</dbReference>
<organism evidence="6 7">
    <name type="scientific">Phellinidium pouzarii</name>
    <dbReference type="NCBI Taxonomy" id="167371"/>
    <lineage>
        <taxon>Eukaryota</taxon>
        <taxon>Fungi</taxon>
        <taxon>Dikarya</taxon>
        <taxon>Basidiomycota</taxon>
        <taxon>Agaricomycotina</taxon>
        <taxon>Agaricomycetes</taxon>
        <taxon>Hymenochaetales</taxon>
        <taxon>Hymenochaetaceae</taxon>
        <taxon>Phellinidium</taxon>
    </lineage>
</organism>
<feature type="region of interest" description="Disordered" evidence="4">
    <location>
        <begin position="768"/>
        <end position="813"/>
    </location>
</feature>
<dbReference type="InterPro" id="IPR011009">
    <property type="entry name" value="Kinase-like_dom_sf"/>
</dbReference>
<dbReference type="SMART" id="SM00220">
    <property type="entry name" value="S_TKc"/>
    <property type="match status" value="1"/>
</dbReference>
<protein>
    <recommendedName>
        <fullName evidence="5">Protein kinase domain-containing protein</fullName>
    </recommendedName>
</protein>
<dbReference type="GO" id="GO:0005524">
    <property type="term" value="F:ATP binding"/>
    <property type="evidence" value="ECO:0007669"/>
    <property type="project" value="UniProtKB-UniRule"/>
</dbReference>
<name>A0A4V3XC64_9AGAM</name>
<dbReference type="EMBL" id="SGPK01000323">
    <property type="protein sequence ID" value="THH04643.1"/>
    <property type="molecule type" value="Genomic_DNA"/>
</dbReference>
<proteinExistence type="predicted"/>
<gene>
    <name evidence="6" type="ORF">EW145_g5360</name>
</gene>
<keyword evidence="1 3" id="KW-0547">Nucleotide-binding</keyword>
<feature type="compositionally biased region" description="Basic and acidic residues" evidence="4">
    <location>
        <begin position="685"/>
        <end position="700"/>
    </location>
</feature>
<sequence>MPIQISDPLSPPKAHPVQYKAPLGTRWEKEKAGVPRGTFDLVTDPAQIGPWVLGECVGKGASGRVKVARHCETGQMAAVKILPLETVLSSRLSLRTRENKAEKHRNGIDKEIIMMKLMDHPNIVRIFDVFEGERELFLVLEYVDGGELFDYLVNNGRMEPHKALCYFKQIIYGLAYAHAFAVIHRDLKPENILIASLNPPHLKIADWGMAAFAPPEHHLETSCGSPHYASPEIVRGEPYSGTATDIWSCGVILFALMTGRLPFDDKNIRTLLQKVKSGKFEIPSYVFPEAADLIRRILVVEVDKRITMAEIIAHPFLAHSTPGITYVAAPSISELDRPLRSKALVKQYLLSSLLLICVGYTYDEVISELLSPPGQGSLIKVLYFLLARHRERTLEEYGMQSLFSNDGYNIKHYIAPSMKVRAVAAQAPGLPSSAVLVDSETITNNTQTSQIRTSRVMSPLSPGGPTPESPSPSPANSRTRPTSPLGPRTLRSSYLLHKTRPVSSPPISRDAHREIDGEKEDRTRPRTRTIDGLPLSQQRYDPSAAISLPDAFYPGSPRVRLQTPASSPPDVIIGSDVGGNRTSAVPWLVKPTVEDPILQRAIDDVAKNFGVLMSEGQQGVGLGFGGAGTRDGLEVGASTKAVDEQHECSNPKRLHLGDAGTNSPDFRYSLPNKKAINLISTGMDTHNEGDHNKENVHSERSGSSASVVASDSQSRNRLGSLKSEGQDDMHRCVAEKFDGDVDDEDDSYMKIEKIDVERDVAAASARMMAHGRNRPMRNRYINQTSSTSSGSDSSTSQGANSNSRRSHSVSEPSAGTAMLAVPAGAVGEVKGWFANLFNWKAQQYVLHSVENCLATRDEAARVLQLLGCHVILEDAQGWGVLRCRMDEVLDMNTGAVTMKSVRFRVEFSPILGYTHPVHLHVPGHHPQPVSQPSGSGASVSNPSSGPGPVKRVSVKGLVPFAS</sequence>
<evidence type="ECO:0000256" key="3">
    <source>
        <dbReference type="PROSITE-ProRule" id="PRU10141"/>
    </source>
</evidence>
<evidence type="ECO:0000256" key="1">
    <source>
        <dbReference type="ARBA" id="ARBA00022741"/>
    </source>
</evidence>
<keyword evidence="2 3" id="KW-0067">ATP-binding</keyword>
<feature type="compositionally biased region" description="Basic and acidic residues" evidence="4">
    <location>
        <begin position="641"/>
        <end position="650"/>
    </location>
</feature>